<evidence type="ECO:0000256" key="1">
    <source>
        <dbReference type="SAM" id="Phobius"/>
    </source>
</evidence>
<dbReference type="EMBL" id="JANAVB010023995">
    <property type="protein sequence ID" value="KAJ6822763.1"/>
    <property type="molecule type" value="Genomic_DNA"/>
</dbReference>
<gene>
    <name evidence="2" type="ORF">M6B38_387240</name>
</gene>
<keyword evidence="1" id="KW-1133">Transmembrane helix</keyword>
<sequence>MKVLRIWEGRAPGRYIFWFYLYKYRFLMFKMYENTYFSWICLCWTCVGCLWLDLLEVCGV</sequence>
<keyword evidence="1" id="KW-0812">Transmembrane</keyword>
<name>A0AAX6G2V4_IRIPA</name>
<evidence type="ECO:0000313" key="2">
    <source>
        <dbReference type="EMBL" id="KAJ6822763.1"/>
    </source>
</evidence>
<dbReference type="AlphaFoldDB" id="A0AAX6G2V4"/>
<keyword evidence="3" id="KW-1185">Reference proteome</keyword>
<reference evidence="2" key="1">
    <citation type="journal article" date="2023" name="GigaByte">
        <title>Genome assembly of the bearded iris, Iris pallida Lam.</title>
        <authorList>
            <person name="Bruccoleri R.E."/>
            <person name="Oakeley E.J."/>
            <person name="Faust A.M.E."/>
            <person name="Altorfer M."/>
            <person name="Dessus-Babus S."/>
            <person name="Burckhardt D."/>
            <person name="Oertli M."/>
            <person name="Naumann U."/>
            <person name="Petersen F."/>
            <person name="Wong J."/>
        </authorList>
    </citation>
    <scope>NUCLEOTIDE SEQUENCE</scope>
    <source>
        <strain evidence="2">GSM-AAB239-AS_SAM_17_03QT</strain>
    </source>
</reference>
<dbReference type="Proteomes" id="UP001140949">
    <property type="component" value="Unassembled WGS sequence"/>
</dbReference>
<keyword evidence="1" id="KW-0472">Membrane</keyword>
<reference evidence="2" key="2">
    <citation type="submission" date="2023-04" db="EMBL/GenBank/DDBJ databases">
        <authorList>
            <person name="Bruccoleri R.E."/>
            <person name="Oakeley E.J."/>
            <person name="Faust A.-M."/>
            <person name="Dessus-Babus S."/>
            <person name="Altorfer M."/>
            <person name="Burckhardt D."/>
            <person name="Oertli M."/>
            <person name="Naumann U."/>
            <person name="Petersen F."/>
            <person name="Wong J."/>
        </authorList>
    </citation>
    <scope>NUCLEOTIDE SEQUENCE</scope>
    <source>
        <strain evidence="2">GSM-AAB239-AS_SAM_17_03QT</strain>
        <tissue evidence="2">Leaf</tissue>
    </source>
</reference>
<organism evidence="2 3">
    <name type="scientific">Iris pallida</name>
    <name type="common">Sweet iris</name>
    <dbReference type="NCBI Taxonomy" id="29817"/>
    <lineage>
        <taxon>Eukaryota</taxon>
        <taxon>Viridiplantae</taxon>
        <taxon>Streptophyta</taxon>
        <taxon>Embryophyta</taxon>
        <taxon>Tracheophyta</taxon>
        <taxon>Spermatophyta</taxon>
        <taxon>Magnoliopsida</taxon>
        <taxon>Liliopsida</taxon>
        <taxon>Asparagales</taxon>
        <taxon>Iridaceae</taxon>
        <taxon>Iridoideae</taxon>
        <taxon>Irideae</taxon>
        <taxon>Iris</taxon>
    </lineage>
</organism>
<comment type="caution">
    <text evidence="2">The sequence shown here is derived from an EMBL/GenBank/DDBJ whole genome shotgun (WGS) entry which is preliminary data.</text>
</comment>
<evidence type="ECO:0000313" key="3">
    <source>
        <dbReference type="Proteomes" id="UP001140949"/>
    </source>
</evidence>
<feature type="transmembrane region" description="Helical" evidence="1">
    <location>
        <begin position="36"/>
        <end position="55"/>
    </location>
</feature>
<proteinExistence type="predicted"/>
<protein>
    <submittedName>
        <fullName evidence="2">Uncharacterized protein</fullName>
    </submittedName>
</protein>
<accession>A0AAX6G2V4</accession>